<comment type="caution">
    <text evidence="1">The sequence shown here is derived from an EMBL/GenBank/DDBJ whole genome shotgun (WGS) entry which is preliminary data.</text>
</comment>
<evidence type="ECO:0000313" key="2">
    <source>
        <dbReference type="Proteomes" id="UP001396334"/>
    </source>
</evidence>
<accession>A0ABR2NWY9</accession>
<organism evidence="1 2">
    <name type="scientific">Hibiscus sabdariffa</name>
    <name type="common">roselle</name>
    <dbReference type="NCBI Taxonomy" id="183260"/>
    <lineage>
        <taxon>Eukaryota</taxon>
        <taxon>Viridiplantae</taxon>
        <taxon>Streptophyta</taxon>
        <taxon>Embryophyta</taxon>
        <taxon>Tracheophyta</taxon>
        <taxon>Spermatophyta</taxon>
        <taxon>Magnoliopsida</taxon>
        <taxon>eudicotyledons</taxon>
        <taxon>Gunneridae</taxon>
        <taxon>Pentapetalae</taxon>
        <taxon>rosids</taxon>
        <taxon>malvids</taxon>
        <taxon>Malvales</taxon>
        <taxon>Malvaceae</taxon>
        <taxon>Malvoideae</taxon>
        <taxon>Hibiscus</taxon>
    </lineage>
</organism>
<dbReference type="Proteomes" id="UP001396334">
    <property type="component" value="Unassembled WGS sequence"/>
</dbReference>
<evidence type="ECO:0000313" key="1">
    <source>
        <dbReference type="EMBL" id="KAK8980596.1"/>
    </source>
</evidence>
<sequence>MHKLQSETFHTWFCDHDERQSGWLTIKHAKLRVVFDMGDTSSFIKDEELEQLVLDDPINTSISSWIRNDVGADGLDATLDMENENVEEDPINEQNGEAIF</sequence>
<proteinExistence type="predicted"/>
<reference evidence="1 2" key="1">
    <citation type="journal article" date="2024" name="G3 (Bethesda)">
        <title>Genome assembly of Hibiscus sabdariffa L. provides insights into metabolisms of medicinal natural products.</title>
        <authorList>
            <person name="Kim T."/>
        </authorList>
    </citation>
    <scope>NUCLEOTIDE SEQUENCE [LARGE SCALE GENOMIC DNA]</scope>
    <source>
        <strain evidence="1">TK-2024</strain>
        <tissue evidence="1">Old leaves</tissue>
    </source>
</reference>
<dbReference type="EMBL" id="JBBPBN010000093">
    <property type="protein sequence ID" value="KAK8980596.1"/>
    <property type="molecule type" value="Genomic_DNA"/>
</dbReference>
<keyword evidence="2" id="KW-1185">Reference proteome</keyword>
<name>A0ABR2NWY9_9ROSI</name>
<protein>
    <submittedName>
        <fullName evidence="1">Uncharacterized protein</fullName>
    </submittedName>
</protein>
<gene>
    <name evidence="1" type="ORF">V6N11_063196</name>
</gene>